<dbReference type="EMBL" id="CP012040">
    <property type="protein sequence ID" value="AKP52764.1"/>
    <property type="molecule type" value="Genomic_DNA"/>
</dbReference>
<name>A0A0H4PES2_9BACT</name>
<accession>A0A0H4PES2</accession>
<protein>
    <recommendedName>
        <fullName evidence="4">Integral membrane protein</fullName>
    </recommendedName>
</protein>
<evidence type="ECO:0000313" key="3">
    <source>
        <dbReference type="Proteomes" id="UP000036520"/>
    </source>
</evidence>
<organism evidence="2 3">
    <name type="scientific">Cyclobacterium amurskyense</name>
    <dbReference type="NCBI Taxonomy" id="320787"/>
    <lineage>
        <taxon>Bacteria</taxon>
        <taxon>Pseudomonadati</taxon>
        <taxon>Bacteroidota</taxon>
        <taxon>Cytophagia</taxon>
        <taxon>Cytophagales</taxon>
        <taxon>Cyclobacteriaceae</taxon>
        <taxon>Cyclobacterium</taxon>
    </lineage>
</organism>
<evidence type="ECO:0008006" key="4">
    <source>
        <dbReference type="Google" id="ProtNLM"/>
    </source>
</evidence>
<keyword evidence="1" id="KW-1133">Transmembrane helix</keyword>
<keyword evidence="1" id="KW-0812">Transmembrane</keyword>
<feature type="transmembrane region" description="Helical" evidence="1">
    <location>
        <begin position="152"/>
        <end position="178"/>
    </location>
</feature>
<sequence length="202" mass="22777">MGTENVELMKMARESLKGNWGLAIGTFLLYMFIMGFLQGMADYYPMIALGTLLITGPMTLGLAYFSLSIARDQNARLQQIFDGFNNFGTALGAYLLMFIFILLWMLLLIIPGIIAALSYAMTFYIIADDPNIGPLDAIDKSKQMMNGYKMKLFLMFLMFLGMALLCILTLGIGFLWFIPFANVTLAKFYMDIKDRNIIPEVI</sequence>
<dbReference type="PANTHER" id="PTHR40076">
    <property type="entry name" value="MEMBRANE PROTEIN-RELATED"/>
    <property type="match status" value="1"/>
</dbReference>
<dbReference type="PATRIC" id="fig|320787.5.peg.3687"/>
<dbReference type="OrthoDB" id="9784844at2"/>
<keyword evidence="1" id="KW-0472">Membrane</keyword>
<dbReference type="RefSeq" id="WP_048642947.1">
    <property type="nucleotide sequence ID" value="NZ_CP012040.1"/>
</dbReference>
<feature type="transmembrane region" description="Helical" evidence="1">
    <location>
        <begin position="43"/>
        <end position="67"/>
    </location>
</feature>
<keyword evidence="3" id="KW-1185">Reference proteome</keyword>
<dbReference type="InterPro" id="IPR010380">
    <property type="entry name" value="DUF975"/>
</dbReference>
<proteinExistence type="predicted"/>
<gene>
    <name evidence="2" type="ORF">CA2015_3374</name>
</gene>
<feature type="transmembrane region" description="Helical" evidence="1">
    <location>
        <begin position="20"/>
        <end position="37"/>
    </location>
</feature>
<dbReference type="Pfam" id="PF06161">
    <property type="entry name" value="DUF975"/>
    <property type="match status" value="1"/>
</dbReference>
<dbReference type="AlphaFoldDB" id="A0A0H4PES2"/>
<evidence type="ECO:0000256" key="1">
    <source>
        <dbReference type="SAM" id="Phobius"/>
    </source>
</evidence>
<dbReference type="KEGG" id="camu:CA2015_3374"/>
<dbReference type="Proteomes" id="UP000036520">
    <property type="component" value="Chromosome"/>
</dbReference>
<reference evidence="2 3" key="1">
    <citation type="submission" date="2015-07" db="EMBL/GenBank/DDBJ databases">
        <authorList>
            <person name="Kim K.M."/>
        </authorList>
    </citation>
    <scope>NUCLEOTIDE SEQUENCE [LARGE SCALE GENOMIC DNA]</scope>
    <source>
        <strain evidence="2 3">KCTC 12363</strain>
    </source>
</reference>
<evidence type="ECO:0000313" key="2">
    <source>
        <dbReference type="EMBL" id="AKP52764.1"/>
    </source>
</evidence>
<dbReference type="PANTHER" id="PTHR40076:SF1">
    <property type="entry name" value="MEMBRANE PROTEIN"/>
    <property type="match status" value="1"/>
</dbReference>
<feature type="transmembrane region" description="Helical" evidence="1">
    <location>
        <begin position="87"/>
        <end position="107"/>
    </location>
</feature>